<dbReference type="AlphaFoldDB" id="W7XHB3"/>
<feature type="coiled-coil region" evidence="3">
    <location>
        <begin position="360"/>
        <end position="394"/>
    </location>
</feature>
<evidence type="ECO:0000313" key="5">
    <source>
        <dbReference type="Proteomes" id="UP000009168"/>
    </source>
</evidence>
<protein>
    <submittedName>
        <fullName evidence="4">Prefoldin</fullName>
    </submittedName>
</protein>
<dbReference type="OrthoDB" id="5242628at2759"/>
<dbReference type="KEGG" id="tet:TTHERM_001106138"/>
<dbReference type="SUPFAM" id="SSF46579">
    <property type="entry name" value="Prefoldin"/>
    <property type="match status" value="1"/>
</dbReference>
<evidence type="ECO:0000256" key="1">
    <source>
        <dbReference type="ARBA" id="ARBA00008045"/>
    </source>
</evidence>
<sequence length="409" mass="49621">MGKVCITLYICALQIIQYQQQNQKVIFLTRLRDILMKENFKMIKCMEKENTHFQIQQKTIYLKAILQMMNQKMLKDLITLKTQEIQRKKLQNYLENNKKNKKCYCQWNNKRKKVKRVKNDLKYFISQFLIDKLNIVKCMCIFLYGVKRINVILKNLKNHKGSKNEIIKQINKHSKKLIINLLILGRRYIVFDFRNYQLNKKNQYKQLIKNLHIYFYNQKIQIYLYFQKLYLSFFVCNQFNYLLFCFLYKQSKNSQYFFAFQFIIYNNQIKNKLILIKQIHTYLIKMSTREELARSILETERDIIAAVQKSKAYENSISFLKRNIMKGQITLRELESVAPEQKAYRPLGRAFILKSKEDIKTELEGIMKSNENDIQEYEKSRQHFNKKREDLEKVFKENLDKHKQLVGSH</sequence>
<dbReference type="Proteomes" id="UP000009168">
    <property type="component" value="Unassembled WGS sequence"/>
</dbReference>
<dbReference type="GO" id="GO:0044183">
    <property type="term" value="F:protein folding chaperone"/>
    <property type="evidence" value="ECO:0007669"/>
    <property type="project" value="TreeGrafter"/>
</dbReference>
<keyword evidence="2" id="KW-0143">Chaperone</keyword>
<dbReference type="GO" id="GO:0005737">
    <property type="term" value="C:cytoplasm"/>
    <property type="evidence" value="ECO:0007669"/>
    <property type="project" value="TreeGrafter"/>
</dbReference>
<dbReference type="InterPro" id="IPR009053">
    <property type="entry name" value="Prefoldin"/>
</dbReference>
<dbReference type="EMBL" id="GG662519">
    <property type="protein sequence ID" value="EWS72439.1"/>
    <property type="molecule type" value="Genomic_DNA"/>
</dbReference>
<dbReference type="InParanoid" id="W7XHB3"/>
<proteinExistence type="inferred from homology"/>
<evidence type="ECO:0000256" key="3">
    <source>
        <dbReference type="SAM" id="Coils"/>
    </source>
</evidence>
<dbReference type="GO" id="GO:0051082">
    <property type="term" value="F:unfolded protein binding"/>
    <property type="evidence" value="ECO:0007669"/>
    <property type="project" value="InterPro"/>
</dbReference>
<evidence type="ECO:0000313" key="4">
    <source>
        <dbReference type="EMBL" id="EWS72439.1"/>
    </source>
</evidence>
<keyword evidence="5" id="KW-1185">Reference proteome</keyword>
<dbReference type="eggNOG" id="ENOG502T1TZ">
    <property type="taxonomic scope" value="Eukaryota"/>
</dbReference>
<gene>
    <name evidence="4" type="ORF">TTHERM_001106138</name>
</gene>
<keyword evidence="3" id="KW-0175">Coiled coil</keyword>
<dbReference type="GO" id="GO:0016272">
    <property type="term" value="C:prefoldin complex"/>
    <property type="evidence" value="ECO:0007669"/>
    <property type="project" value="InterPro"/>
</dbReference>
<dbReference type="GeneID" id="24441713"/>
<dbReference type="InterPro" id="IPR002777">
    <property type="entry name" value="PFD_beta-like"/>
</dbReference>
<name>W7XHB3_TETTS</name>
<dbReference type="PANTHER" id="PTHR20903">
    <property type="entry name" value="PREFOLDIN SUBUNIT 1-RELATED"/>
    <property type="match status" value="1"/>
</dbReference>
<dbReference type="Pfam" id="PF01920">
    <property type="entry name" value="Prefoldin_2"/>
    <property type="match status" value="1"/>
</dbReference>
<reference evidence="5" key="1">
    <citation type="journal article" date="2006" name="PLoS Biol.">
        <title>Macronuclear genome sequence of the ciliate Tetrahymena thermophila, a model eukaryote.</title>
        <authorList>
            <person name="Eisen J.A."/>
            <person name="Coyne R.S."/>
            <person name="Wu M."/>
            <person name="Wu D."/>
            <person name="Thiagarajan M."/>
            <person name="Wortman J.R."/>
            <person name="Badger J.H."/>
            <person name="Ren Q."/>
            <person name="Amedeo P."/>
            <person name="Jones K.M."/>
            <person name="Tallon L.J."/>
            <person name="Delcher A.L."/>
            <person name="Salzberg S.L."/>
            <person name="Silva J.C."/>
            <person name="Haas B.J."/>
            <person name="Majoros W.H."/>
            <person name="Farzad M."/>
            <person name="Carlton J.M."/>
            <person name="Smith R.K. Jr."/>
            <person name="Garg J."/>
            <person name="Pearlman R.E."/>
            <person name="Karrer K.M."/>
            <person name="Sun L."/>
            <person name="Manning G."/>
            <person name="Elde N.C."/>
            <person name="Turkewitz A.P."/>
            <person name="Asai D.J."/>
            <person name="Wilkes D.E."/>
            <person name="Wang Y."/>
            <person name="Cai H."/>
            <person name="Collins K."/>
            <person name="Stewart B.A."/>
            <person name="Lee S.R."/>
            <person name="Wilamowska K."/>
            <person name="Weinberg Z."/>
            <person name="Ruzzo W.L."/>
            <person name="Wloga D."/>
            <person name="Gaertig J."/>
            <person name="Frankel J."/>
            <person name="Tsao C.-C."/>
            <person name="Gorovsky M.A."/>
            <person name="Keeling P.J."/>
            <person name="Waller R.F."/>
            <person name="Patron N.J."/>
            <person name="Cherry J.M."/>
            <person name="Stover N.A."/>
            <person name="Krieger C.J."/>
            <person name="del Toro C."/>
            <person name="Ryder H.F."/>
            <person name="Williamson S.C."/>
            <person name="Barbeau R.A."/>
            <person name="Hamilton E.P."/>
            <person name="Orias E."/>
        </authorList>
    </citation>
    <scope>NUCLEOTIDE SEQUENCE [LARGE SCALE GENOMIC DNA]</scope>
    <source>
        <strain evidence="5">SB210</strain>
    </source>
</reference>
<comment type="similarity">
    <text evidence="1">Belongs to the prefoldin subunit beta family.</text>
</comment>
<dbReference type="RefSeq" id="XP_012655026.1">
    <property type="nucleotide sequence ID" value="XM_012799572.1"/>
</dbReference>
<accession>W7XHB3</accession>
<dbReference type="PANTHER" id="PTHR20903:SF0">
    <property type="entry name" value="PREFOLDIN SUBUNIT 1"/>
    <property type="match status" value="1"/>
</dbReference>
<evidence type="ECO:0000256" key="2">
    <source>
        <dbReference type="ARBA" id="ARBA00023186"/>
    </source>
</evidence>
<dbReference type="Gene3D" id="1.10.287.370">
    <property type="match status" value="1"/>
</dbReference>
<organism evidence="4 5">
    <name type="scientific">Tetrahymena thermophila (strain SB210)</name>
    <dbReference type="NCBI Taxonomy" id="312017"/>
    <lineage>
        <taxon>Eukaryota</taxon>
        <taxon>Sar</taxon>
        <taxon>Alveolata</taxon>
        <taxon>Ciliophora</taxon>
        <taxon>Intramacronucleata</taxon>
        <taxon>Oligohymenophorea</taxon>
        <taxon>Hymenostomatida</taxon>
        <taxon>Tetrahymenina</taxon>
        <taxon>Tetrahymenidae</taxon>
        <taxon>Tetrahymena</taxon>
    </lineage>
</organism>